<keyword evidence="3" id="KW-0808">Transferase</keyword>
<comment type="similarity">
    <text evidence="1">Belongs to the polyribonucleotide nucleotidyltransferase family.</text>
</comment>
<dbReference type="Proteomes" id="UP000002630">
    <property type="component" value="Unassembled WGS sequence"/>
</dbReference>
<dbReference type="SUPFAM" id="SSF50249">
    <property type="entry name" value="Nucleic acid-binding proteins"/>
    <property type="match status" value="1"/>
</dbReference>
<dbReference type="InterPro" id="IPR036456">
    <property type="entry name" value="PNPase_PH_RNA-bd_sf"/>
</dbReference>
<dbReference type="SUPFAM" id="SSF54791">
    <property type="entry name" value="Eukaryotic type KH-domain (KH-domain type I)"/>
    <property type="match status" value="1"/>
</dbReference>
<dbReference type="Gene3D" id="2.40.50.140">
    <property type="entry name" value="Nucleic acid-binding proteins"/>
    <property type="match status" value="1"/>
</dbReference>
<dbReference type="NCBIfam" id="NF008805">
    <property type="entry name" value="PRK11824.1"/>
    <property type="match status" value="1"/>
</dbReference>
<dbReference type="InterPro" id="IPR012162">
    <property type="entry name" value="PNPase"/>
</dbReference>
<evidence type="ECO:0000256" key="8">
    <source>
        <dbReference type="SAM" id="MobiDB-lite"/>
    </source>
</evidence>
<proteinExistence type="inferred from homology"/>
<dbReference type="FunFam" id="3.30.230.70:FF:000001">
    <property type="entry name" value="Polyribonucleotide nucleotidyltransferase"/>
    <property type="match status" value="1"/>
</dbReference>
<evidence type="ECO:0000259" key="9">
    <source>
        <dbReference type="PROSITE" id="PS50126"/>
    </source>
</evidence>
<dbReference type="InParanoid" id="D8LGU0"/>
<dbReference type="CDD" id="cd02393">
    <property type="entry name" value="KH-I_PNPase"/>
    <property type="match status" value="1"/>
</dbReference>
<evidence type="ECO:0000256" key="1">
    <source>
        <dbReference type="ARBA" id="ARBA00007404"/>
    </source>
</evidence>
<dbReference type="InterPro" id="IPR015847">
    <property type="entry name" value="ExoRNase_PH_dom2"/>
</dbReference>
<keyword evidence="4" id="KW-0548">Nucleotidyltransferase</keyword>
<dbReference type="InterPro" id="IPR004088">
    <property type="entry name" value="KH_dom_type_1"/>
</dbReference>
<feature type="domain" description="S1 motif" evidence="9">
    <location>
        <begin position="685"/>
        <end position="754"/>
    </location>
</feature>
<dbReference type="PANTHER" id="PTHR11252">
    <property type="entry name" value="POLYRIBONUCLEOTIDE NUCLEOTIDYLTRANSFERASE"/>
    <property type="match status" value="1"/>
</dbReference>
<dbReference type="InterPro" id="IPR001247">
    <property type="entry name" value="ExoRNase_PH_dom1"/>
</dbReference>
<dbReference type="InterPro" id="IPR027408">
    <property type="entry name" value="PNPase/RNase_PH_dom_sf"/>
</dbReference>
<dbReference type="STRING" id="2880.D8LGU0"/>
<sequence length="834" mass="87183">MAAAAGMRGGGGRHRIEESEGGVSVLRVTVGGRDLSFETGKVGRQASGAVMARDGETVVYSTACTDRKTTTSNFSPLRVDYMERFSAAGMTSGGYNKRDGRASDKETLVSRLMDRPLRPAMHPGWFHETQLLSWVLSYDTVHPPVPLAITAASAALALSNVPLVRAIAGVTVGMDSEGELVVNPEISVAAMSPLNLTIAGTADGVLMIEGESDFVCEEDMMRAIEVGHAAVRDLCLGIEEWSEVAGKEKKTDTLRLPPEGLDEIMERDFQDKVDHALFESGEGKDDQSSAMRELTGLTREALQVAEGEEPGNGRYSTYDVETALKKLYSKRLRTIVKETGRRCDGRRTDEVRPISIETGLLPRTHGSCLFTRGDTQAIATVTLGGSGSSQKTDGITGMILKHFYLQYTFPPSCVGETGRIGGPGRREVGHGALAEKALSYTVPPVNDFPYTVRVESLITESCGSSSMASVCGGSLAMMDAGIPVSSPIAGVAMGLLLDEEGGSGEEAVVLTDILGLEDALGTMDFKVAGNDKGITTFQLDIKCAGLTTALLGRALTQAKAGRLHILGEMQKAQPDGPRKEISPFVPTATIMSVDPDQIGKIIGPGGKIIRQIIEDFSLDGMDVEEDGRVMISAFNSTSAASAVKYIEEMLKDVTLRGGGRGGGGGGGGRSSRGVPADFNATAIIGTTYRDCEVVSIQPFGAFVEFAPGLEGLVHVSELDVNRVVTAEGFLADKPAIDVKVIGLNDKGKVRLSRKAVLMDERGGKAGGAAVPSPPRKRPNGALASGGALGVVKRAAPAAATPKTVGAAKEGVALSAAVEGPAGGGGEGEAPKKGG</sequence>
<keyword evidence="11" id="KW-1185">Reference proteome</keyword>
<dbReference type="InterPro" id="IPR020568">
    <property type="entry name" value="Ribosomal_Su5_D2-typ_SF"/>
</dbReference>
<dbReference type="Pfam" id="PF03725">
    <property type="entry name" value="RNase_PH_C"/>
    <property type="match status" value="1"/>
</dbReference>
<dbReference type="Pfam" id="PF01138">
    <property type="entry name" value="RNase_PH"/>
    <property type="match status" value="2"/>
</dbReference>
<evidence type="ECO:0000256" key="7">
    <source>
        <dbReference type="PROSITE-ProRule" id="PRU00117"/>
    </source>
</evidence>
<evidence type="ECO:0000256" key="5">
    <source>
        <dbReference type="ARBA" id="ARBA00022884"/>
    </source>
</evidence>
<protein>
    <recommendedName>
        <fullName evidence="2">polyribonucleotide nucleotidyltransferase</fullName>
        <ecNumber evidence="2">2.7.7.8</ecNumber>
    </recommendedName>
    <alternativeName>
        <fullName evidence="6">Polynucleotide phosphorylase 1</fullName>
    </alternativeName>
</protein>
<dbReference type="InterPro" id="IPR036612">
    <property type="entry name" value="KH_dom_type_1_sf"/>
</dbReference>
<evidence type="ECO:0000256" key="4">
    <source>
        <dbReference type="ARBA" id="ARBA00022695"/>
    </source>
</evidence>
<dbReference type="GO" id="GO:0004654">
    <property type="term" value="F:polyribonucleotide nucleotidyltransferase activity"/>
    <property type="evidence" value="ECO:0007669"/>
    <property type="project" value="UniProtKB-EC"/>
</dbReference>
<dbReference type="PROSITE" id="PS50084">
    <property type="entry name" value="KH_TYPE_1"/>
    <property type="match status" value="1"/>
</dbReference>
<dbReference type="FunFam" id="3.30.1370.10:FF:000001">
    <property type="entry name" value="Polyribonucleotide nucleotidyltransferase"/>
    <property type="match status" value="1"/>
</dbReference>
<dbReference type="InterPro" id="IPR003029">
    <property type="entry name" value="S1_domain"/>
</dbReference>
<evidence type="ECO:0000256" key="3">
    <source>
        <dbReference type="ARBA" id="ARBA00022679"/>
    </source>
</evidence>
<accession>D8LGU0</accession>
<dbReference type="CDD" id="cd11364">
    <property type="entry name" value="RNase_PH_PNPase_2"/>
    <property type="match status" value="1"/>
</dbReference>
<dbReference type="EMBL" id="FN649760">
    <property type="protein sequence ID" value="CBN75793.1"/>
    <property type="molecule type" value="Genomic_DNA"/>
</dbReference>
<dbReference type="AlphaFoldDB" id="D8LGU0"/>
<evidence type="ECO:0000313" key="10">
    <source>
        <dbReference type="EMBL" id="CBN75793.1"/>
    </source>
</evidence>
<dbReference type="EC" id="2.7.7.8" evidence="2"/>
<evidence type="ECO:0000256" key="2">
    <source>
        <dbReference type="ARBA" id="ARBA00012416"/>
    </source>
</evidence>
<dbReference type="NCBIfam" id="TIGR03591">
    <property type="entry name" value="polynuc_phos"/>
    <property type="match status" value="1"/>
</dbReference>
<dbReference type="Pfam" id="PF00013">
    <property type="entry name" value="KH_1"/>
    <property type="match status" value="1"/>
</dbReference>
<organism evidence="10 11">
    <name type="scientific">Ectocarpus siliculosus</name>
    <name type="common">Brown alga</name>
    <name type="synonym">Conferva siliculosa</name>
    <dbReference type="NCBI Taxonomy" id="2880"/>
    <lineage>
        <taxon>Eukaryota</taxon>
        <taxon>Sar</taxon>
        <taxon>Stramenopiles</taxon>
        <taxon>Ochrophyta</taxon>
        <taxon>PX clade</taxon>
        <taxon>Phaeophyceae</taxon>
        <taxon>Ectocarpales</taxon>
        <taxon>Ectocarpaceae</taxon>
        <taxon>Ectocarpus</taxon>
    </lineage>
</organism>
<dbReference type="SMART" id="SM00316">
    <property type="entry name" value="S1"/>
    <property type="match status" value="1"/>
</dbReference>
<dbReference type="GO" id="GO:0000175">
    <property type="term" value="F:3'-5'-RNA exonuclease activity"/>
    <property type="evidence" value="ECO:0007669"/>
    <property type="project" value="TreeGrafter"/>
</dbReference>
<dbReference type="HAMAP" id="MF_01595">
    <property type="entry name" value="PNPase"/>
    <property type="match status" value="1"/>
</dbReference>
<dbReference type="eggNOG" id="KOG1067">
    <property type="taxonomic scope" value="Eukaryota"/>
</dbReference>
<evidence type="ECO:0000313" key="11">
    <source>
        <dbReference type="Proteomes" id="UP000002630"/>
    </source>
</evidence>
<evidence type="ECO:0000256" key="6">
    <source>
        <dbReference type="ARBA" id="ARBA00031451"/>
    </source>
</evidence>
<dbReference type="OrthoDB" id="437922at2759"/>
<dbReference type="GO" id="GO:0000965">
    <property type="term" value="P:mitochondrial RNA 3'-end processing"/>
    <property type="evidence" value="ECO:0007669"/>
    <property type="project" value="TreeGrafter"/>
</dbReference>
<dbReference type="Pfam" id="PF00575">
    <property type="entry name" value="S1"/>
    <property type="match status" value="1"/>
</dbReference>
<dbReference type="InterPro" id="IPR012340">
    <property type="entry name" value="NA-bd_OB-fold"/>
</dbReference>
<dbReference type="SUPFAM" id="SSF55666">
    <property type="entry name" value="Ribonuclease PH domain 2-like"/>
    <property type="match status" value="2"/>
</dbReference>
<dbReference type="GO" id="GO:0005829">
    <property type="term" value="C:cytosol"/>
    <property type="evidence" value="ECO:0007669"/>
    <property type="project" value="TreeGrafter"/>
</dbReference>
<keyword evidence="5 7" id="KW-0694">RNA-binding</keyword>
<dbReference type="PANTHER" id="PTHR11252:SF0">
    <property type="entry name" value="POLYRIBONUCLEOTIDE NUCLEOTIDYLTRANSFERASE 1, MITOCHONDRIAL"/>
    <property type="match status" value="1"/>
</dbReference>
<dbReference type="Gene3D" id="3.30.1370.10">
    <property type="entry name" value="K Homology domain, type 1"/>
    <property type="match status" value="1"/>
</dbReference>
<dbReference type="GO" id="GO:0000958">
    <property type="term" value="P:mitochondrial mRNA catabolic process"/>
    <property type="evidence" value="ECO:0007669"/>
    <property type="project" value="TreeGrafter"/>
</dbReference>
<dbReference type="InterPro" id="IPR036345">
    <property type="entry name" value="ExoRNase_PH_dom2_sf"/>
</dbReference>
<dbReference type="SMART" id="SM00322">
    <property type="entry name" value="KH"/>
    <property type="match status" value="1"/>
</dbReference>
<dbReference type="SUPFAM" id="SSF46915">
    <property type="entry name" value="Polynucleotide phosphorylase/guanosine pentaphosphate synthase (PNPase/GPSI), domain 3"/>
    <property type="match status" value="1"/>
</dbReference>
<dbReference type="SUPFAM" id="SSF54211">
    <property type="entry name" value="Ribosomal protein S5 domain 2-like"/>
    <property type="match status" value="2"/>
</dbReference>
<name>D8LGU0_ECTSI</name>
<reference evidence="10 11" key="1">
    <citation type="journal article" date="2010" name="Nature">
        <title>The Ectocarpus genome and the independent evolution of multicellularity in brown algae.</title>
        <authorList>
            <person name="Cock J.M."/>
            <person name="Sterck L."/>
            <person name="Rouze P."/>
            <person name="Scornet D."/>
            <person name="Allen A.E."/>
            <person name="Amoutzias G."/>
            <person name="Anthouard V."/>
            <person name="Artiguenave F."/>
            <person name="Aury J.M."/>
            <person name="Badger J.H."/>
            <person name="Beszteri B."/>
            <person name="Billiau K."/>
            <person name="Bonnet E."/>
            <person name="Bothwell J.H."/>
            <person name="Bowler C."/>
            <person name="Boyen C."/>
            <person name="Brownlee C."/>
            <person name="Carrano C.J."/>
            <person name="Charrier B."/>
            <person name="Cho G.Y."/>
            <person name="Coelho S.M."/>
            <person name="Collen J."/>
            <person name="Corre E."/>
            <person name="Da Silva C."/>
            <person name="Delage L."/>
            <person name="Delaroque N."/>
            <person name="Dittami S.M."/>
            <person name="Doulbeau S."/>
            <person name="Elias M."/>
            <person name="Farnham G."/>
            <person name="Gachon C.M."/>
            <person name="Gschloessl B."/>
            <person name="Heesch S."/>
            <person name="Jabbari K."/>
            <person name="Jubin C."/>
            <person name="Kawai H."/>
            <person name="Kimura K."/>
            <person name="Kloareg B."/>
            <person name="Kupper F.C."/>
            <person name="Lang D."/>
            <person name="Le Bail A."/>
            <person name="Leblanc C."/>
            <person name="Lerouge P."/>
            <person name="Lohr M."/>
            <person name="Lopez P.J."/>
            <person name="Martens C."/>
            <person name="Maumus F."/>
            <person name="Michel G."/>
            <person name="Miranda-Saavedra D."/>
            <person name="Morales J."/>
            <person name="Moreau H."/>
            <person name="Motomura T."/>
            <person name="Nagasato C."/>
            <person name="Napoli C.A."/>
            <person name="Nelson D.R."/>
            <person name="Nyvall-Collen P."/>
            <person name="Peters A.F."/>
            <person name="Pommier C."/>
            <person name="Potin P."/>
            <person name="Poulain J."/>
            <person name="Quesneville H."/>
            <person name="Read B."/>
            <person name="Rensing S.A."/>
            <person name="Ritter A."/>
            <person name="Rousvoal S."/>
            <person name="Samanta M."/>
            <person name="Samson G."/>
            <person name="Schroeder D.C."/>
            <person name="Segurens B."/>
            <person name="Strittmatter M."/>
            <person name="Tonon T."/>
            <person name="Tregear J.W."/>
            <person name="Valentin K."/>
            <person name="von Dassow P."/>
            <person name="Yamagishi T."/>
            <person name="Van de Peer Y."/>
            <person name="Wincker P."/>
        </authorList>
    </citation>
    <scope>NUCLEOTIDE SEQUENCE [LARGE SCALE GENOMIC DNA]</scope>
    <source>
        <strain evidence="11">Ec32 / CCAP1310/4</strain>
    </source>
</reference>
<gene>
    <name evidence="10" type="ORF">Esi_0181_0016</name>
</gene>
<dbReference type="GO" id="GO:0005739">
    <property type="term" value="C:mitochondrion"/>
    <property type="evidence" value="ECO:0007669"/>
    <property type="project" value="TreeGrafter"/>
</dbReference>
<feature type="region of interest" description="Disordered" evidence="8">
    <location>
        <begin position="762"/>
        <end position="783"/>
    </location>
</feature>
<dbReference type="Gene3D" id="3.30.230.70">
    <property type="entry name" value="GHMP Kinase, N-terminal domain"/>
    <property type="match status" value="2"/>
</dbReference>
<dbReference type="PROSITE" id="PS50126">
    <property type="entry name" value="S1"/>
    <property type="match status" value="1"/>
</dbReference>
<dbReference type="InterPro" id="IPR004087">
    <property type="entry name" value="KH_dom"/>
</dbReference>
<dbReference type="GO" id="GO:0003723">
    <property type="term" value="F:RNA binding"/>
    <property type="evidence" value="ECO:0007669"/>
    <property type="project" value="UniProtKB-UniRule"/>
</dbReference>